<dbReference type="Proteomes" id="UP000177141">
    <property type="component" value="Unassembled WGS sequence"/>
</dbReference>
<feature type="transmembrane region" description="Helical" evidence="1">
    <location>
        <begin position="15"/>
        <end position="32"/>
    </location>
</feature>
<comment type="caution">
    <text evidence="2">The sequence shown here is derived from an EMBL/GenBank/DDBJ whole genome shotgun (WGS) entry which is preliminary data.</text>
</comment>
<dbReference type="STRING" id="1802061.A3A93_00735"/>
<accession>A0A1F7J083</accession>
<gene>
    <name evidence="2" type="ORF">A3A93_00735</name>
</gene>
<keyword evidence="1" id="KW-0472">Membrane</keyword>
<evidence type="ECO:0000313" key="3">
    <source>
        <dbReference type="Proteomes" id="UP000177141"/>
    </source>
</evidence>
<dbReference type="AlphaFoldDB" id="A0A1F7J083"/>
<feature type="transmembrane region" description="Helical" evidence="1">
    <location>
        <begin position="86"/>
        <end position="111"/>
    </location>
</feature>
<keyword evidence="1" id="KW-0812">Transmembrane</keyword>
<dbReference type="EMBL" id="MGAL01000007">
    <property type="protein sequence ID" value="OGK49021.1"/>
    <property type="molecule type" value="Genomic_DNA"/>
</dbReference>
<protein>
    <submittedName>
        <fullName evidence="2">Uncharacterized protein</fullName>
    </submittedName>
</protein>
<evidence type="ECO:0000256" key="1">
    <source>
        <dbReference type="SAM" id="Phobius"/>
    </source>
</evidence>
<keyword evidence="1" id="KW-1133">Transmembrane helix</keyword>
<sequence>MNKASFFATHTKNNFLLYILVIFSSLLFFYRLDYHSLTSWDEAWYGSIAREIIITNDWINLQFNGKDYLEWQLPLFYLHMGIRKWYYIWLLTFMILSIGAFGYLIYGLTLLTKKKKFDHKENVILVIRNGIVDNYQKAGLPYKLKAKNNSFSIITER</sequence>
<name>A0A1F7J083_9BACT</name>
<proteinExistence type="predicted"/>
<evidence type="ECO:0000313" key="2">
    <source>
        <dbReference type="EMBL" id="OGK49021.1"/>
    </source>
</evidence>
<organism evidence="2 3">
    <name type="scientific">Candidatus Roizmanbacteria bacterium RIFCSPLOWO2_01_FULL_38_12</name>
    <dbReference type="NCBI Taxonomy" id="1802061"/>
    <lineage>
        <taxon>Bacteria</taxon>
        <taxon>Candidatus Roizmaniibacteriota</taxon>
    </lineage>
</organism>
<reference evidence="2 3" key="1">
    <citation type="journal article" date="2016" name="Nat. Commun.">
        <title>Thousands of microbial genomes shed light on interconnected biogeochemical processes in an aquifer system.</title>
        <authorList>
            <person name="Anantharaman K."/>
            <person name="Brown C.T."/>
            <person name="Hug L.A."/>
            <person name="Sharon I."/>
            <person name="Castelle C.J."/>
            <person name="Probst A.J."/>
            <person name="Thomas B.C."/>
            <person name="Singh A."/>
            <person name="Wilkins M.J."/>
            <person name="Karaoz U."/>
            <person name="Brodie E.L."/>
            <person name="Williams K.H."/>
            <person name="Hubbard S.S."/>
            <person name="Banfield J.F."/>
        </authorList>
    </citation>
    <scope>NUCLEOTIDE SEQUENCE [LARGE SCALE GENOMIC DNA]</scope>
</reference>